<dbReference type="SUPFAM" id="SSF52540">
    <property type="entry name" value="P-loop containing nucleoside triphosphate hydrolases"/>
    <property type="match status" value="1"/>
</dbReference>
<reference evidence="1" key="1">
    <citation type="journal article" date="2024" name="Environ. Microbiol. Rep.">
        <title>Hiding in plain sight: The discovery of complete genomes of 11 hypothetical spindle-shaped viruses that putatively infect mesophilic ammonia-oxidizing archaea.</title>
        <authorList>
            <person name="Ni Y."/>
            <person name="Xu T."/>
            <person name="Yan S."/>
            <person name="Chen L."/>
            <person name="Wang Y."/>
        </authorList>
    </citation>
    <scope>NUCLEOTIDE SEQUENCE</scope>
    <source>
        <strain evidence="1">NMP1</strain>
    </source>
</reference>
<proteinExistence type="predicted"/>
<dbReference type="InterPro" id="IPR027417">
    <property type="entry name" value="P-loop_NTPase"/>
</dbReference>
<sequence>MPITTTTKKPIDKQNSDRAKPVVTKWKGIPMVRNHSFLATVREIINFSAEIDVCRIGLIGSMHSGKSTLSQSIAHAIHKHADLQYKIKVLYKEDLLNFEQTLLALEPVNYIMIFDDVSFMGANANKKQIEMVKSAITTIRHLDGGRDVKVIVMMNYHYSMGLDKYLRSADFKYITTVDSSENENMINMFGKKYTDKIMDFKKYRHMAITKKYWLMKIAKNGEPFKYDYRQPFIPVMFWNENSLRFVVSPTRHWQDPICSKCSEATTSGELESEVPIEQFCQETEDKWGKGTWLASVKLNMYVEGMTVYNPKVISCLKYLNKCREKKLITLEAIASHYDLVPKKTRLRKKLSGVVNDE</sequence>
<dbReference type="EMBL" id="BK067782">
    <property type="protein sequence ID" value="DBA51697.1"/>
    <property type="molecule type" value="Genomic_DNA"/>
</dbReference>
<reference evidence="1" key="2">
    <citation type="submission" date="2024-03" db="EMBL/GenBank/DDBJ databases">
        <authorList>
            <person name="Ni Y."/>
            <person name="Xu T."/>
            <person name="Yan S."/>
            <person name="Chen L."/>
            <person name="Wang Y."/>
        </authorList>
    </citation>
    <scope>NUCLEOTIDE SEQUENCE</scope>
    <source>
        <strain evidence="1">NMP1</strain>
    </source>
</reference>
<accession>A0AAT9J9D9</accession>
<organism evidence="1">
    <name type="scientific">Nitrosopumilaceae spindle-shaped virus</name>
    <dbReference type="NCBI Taxonomy" id="3065433"/>
    <lineage>
        <taxon>Viruses</taxon>
    </lineage>
</organism>
<name>A0AAT9J9D9_9VIRU</name>
<protein>
    <submittedName>
        <fullName evidence="1">ORF50</fullName>
    </submittedName>
</protein>
<evidence type="ECO:0000313" key="1">
    <source>
        <dbReference type="EMBL" id="DBA51697.1"/>
    </source>
</evidence>